<evidence type="ECO:0000256" key="1">
    <source>
        <dbReference type="ARBA" id="ARBA00022748"/>
    </source>
</evidence>
<feature type="compositionally biased region" description="Low complexity" evidence="2">
    <location>
        <begin position="257"/>
        <end position="269"/>
    </location>
</feature>
<reference evidence="4 5" key="1">
    <citation type="submission" date="2017-03" db="EMBL/GenBank/DDBJ databases">
        <title>Whole genome sequences of fourteen strains of Bradyrhizobium canariense and one strain of Bradyrhizobium japonicum isolated from Lupinus (Papilionoideae: Genisteae) species in Algeria.</title>
        <authorList>
            <person name="Crovadore J."/>
            <person name="Chekireb D."/>
            <person name="Brachmann A."/>
            <person name="Chablais R."/>
            <person name="Cochard B."/>
            <person name="Lefort F."/>
        </authorList>
    </citation>
    <scope>NUCLEOTIDE SEQUENCE [LARGE SCALE GENOMIC DNA]</scope>
    <source>
        <strain evidence="4 5">UBMA197</strain>
    </source>
</reference>
<organism evidence="4 5">
    <name type="scientific">Bradyrhizobium japonicum</name>
    <dbReference type="NCBI Taxonomy" id="375"/>
    <lineage>
        <taxon>Bacteria</taxon>
        <taxon>Pseudomonadati</taxon>
        <taxon>Pseudomonadota</taxon>
        <taxon>Alphaproteobacteria</taxon>
        <taxon>Hyphomicrobiales</taxon>
        <taxon>Nitrobacteraceae</taxon>
        <taxon>Bradyrhizobium</taxon>
    </lineage>
</organism>
<dbReference type="GO" id="GO:0017004">
    <property type="term" value="P:cytochrome complex assembly"/>
    <property type="evidence" value="ECO:0007669"/>
    <property type="project" value="UniProtKB-KW"/>
</dbReference>
<evidence type="ECO:0000256" key="2">
    <source>
        <dbReference type="SAM" id="MobiDB-lite"/>
    </source>
</evidence>
<name>A0A1Y2JRJ2_BRAJP</name>
<feature type="region of interest" description="Disordered" evidence="2">
    <location>
        <begin position="246"/>
        <end position="272"/>
    </location>
</feature>
<keyword evidence="3" id="KW-0812">Transmembrane</keyword>
<keyword evidence="3" id="KW-1133">Transmembrane helix</keyword>
<dbReference type="AlphaFoldDB" id="A0A1Y2JRJ2"/>
<feature type="transmembrane region" description="Helical" evidence="3">
    <location>
        <begin position="6"/>
        <end position="22"/>
    </location>
</feature>
<comment type="caution">
    <text evidence="4">The sequence shown here is derived from an EMBL/GenBank/DDBJ whole genome shotgun (WGS) entry which is preliminary data.</text>
</comment>
<keyword evidence="3" id="KW-0472">Membrane</keyword>
<accession>A0A1Y2JRJ2</accession>
<dbReference type="Gene3D" id="1.25.40.10">
    <property type="entry name" value="Tetratricopeptide repeat domain"/>
    <property type="match status" value="2"/>
</dbReference>
<evidence type="ECO:0000313" key="4">
    <source>
        <dbReference type="EMBL" id="OSJ32586.1"/>
    </source>
</evidence>
<dbReference type="InterPro" id="IPR017560">
    <property type="entry name" value="Cyt_c_biogenesis_CcmI"/>
</dbReference>
<dbReference type="EMBL" id="NAFL01000248">
    <property type="protein sequence ID" value="OSJ32586.1"/>
    <property type="molecule type" value="Genomic_DNA"/>
</dbReference>
<protein>
    <submittedName>
        <fullName evidence="4">C-type cytochrome biogenesis protein CcmI</fullName>
    </submittedName>
</protein>
<dbReference type="InterPro" id="IPR011990">
    <property type="entry name" value="TPR-like_helical_dom_sf"/>
</dbReference>
<dbReference type="Proteomes" id="UP000193335">
    <property type="component" value="Unassembled WGS sequence"/>
</dbReference>
<evidence type="ECO:0000256" key="3">
    <source>
        <dbReference type="SAM" id="Phobius"/>
    </source>
</evidence>
<proteinExistence type="predicted"/>
<dbReference type="NCBIfam" id="TIGR03142">
    <property type="entry name" value="cytochro_ccmI"/>
    <property type="match status" value="1"/>
</dbReference>
<evidence type="ECO:0000313" key="5">
    <source>
        <dbReference type="Proteomes" id="UP000193335"/>
    </source>
</evidence>
<sequence length="350" mass="38286">MLIKIVIMLMTMAAGLILLYPLRRRLRWSVDGSHNVELVVYHDQLKELERDRLTGLFSDEQAAYVRTEIAQRLLAAKESSRPRGHFSTSHPWTRASMLVSLSAAFLLYISIGRPDLPSHPFEHQAGTLGMDVTAVVANEKQVVIDGGEAPGRPLGPSAARFDGLAEELMAIAGGVVTEDARTILEQSLSVEPKNPRARFYIALSKEQAGRPDDARADFEALAKELPAGAEWLPLVNEHIARNGGTAIAPAPRPTTPVAPTAEDTAAADTMSSGDRRQFIRDMVQRLNAKLGQNPDDFEGWSRLVRSYAVLNDKHRAADALKRGLAAFPASGDESKQLQSLAKELGIQRKD</sequence>
<dbReference type="SUPFAM" id="SSF48452">
    <property type="entry name" value="TPR-like"/>
    <property type="match status" value="1"/>
</dbReference>
<keyword evidence="1" id="KW-0201">Cytochrome c-type biogenesis</keyword>
<gene>
    <name evidence="4" type="ORF">BSZ19_18290</name>
</gene>